<dbReference type="InterPro" id="IPR004097">
    <property type="entry name" value="DHHA2"/>
</dbReference>
<protein>
    <recommendedName>
        <fullName evidence="2">inorganic diphosphatase</fullName>
        <ecNumber evidence="2">3.6.1.1</ecNumber>
    </recommendedName>
    <alternativeName>
        <fullName evidence="6">Pyrophosphate phospho-hydrolase</fullName>
    </alternativeName>
</protein>
<evidence type="ECO:0000256" key="6">
    <source>
        <dbReference type="ARBA" id="ARBA00032535"/>
    </source>
</evidence>
<evidence type="ECO:0000256" key="5">
    <source>
        <dbReference type="ARBA" id="ARBA00023211"/>
    </source>
</evidence>
<evidence type="ECO:0000256" key="1">
    <source>
        <dbReference type="ARBA" id="ARBA00001936"/>
    </source>
</evidence>
<accession>A0A8J6TBI6</accession>
<sequence length="309" mass="32613">MSICVIGHSNPDTDSVTSAIALATLMNAQGQDAKACMQSSADKLNPESKTVLARFGLTAPEELMDAAGQTLALVDFSDIGQGPANLESAEVVAIVDHHKVGDVTTNQPILFRAEPVGCTGTVLNKMFKDAGVAIPKDVAGGMLAAILSDTVNFKSPTCTDDDKAAVAELKVVAGVEDTEELFMEMLKAKSAVDGVPAKDLLFRDYKDFDMKGNKVGVGQLELATLDQVADCRADLMAAMAEVKADGRHSVLLMLTDVVKEGTDLVVLSDDLALIEGAFGGKLENSSMWIDGMMSRKKQTVPNLQNAFGC</sequence>
<evidence type="ECO:0000256" key="4">
    <source>
        <dbReference type="ARBA" id="ARBA00022801"/>
    </source>
</evidence>
<name>A0A8J6TBI6_9BACT</name>
<evidence type="ECO:0000256" key="2">
    <source>
        <dbReference type="ARBA" id="ARBA00012146"/>
    </source>
</evidence>
<dbReference type="InterPro" id="IPR038763">
    <property type="entry name" value="DHH_sf"/>
</dbReference>
<dbReference type="GO" id="GO:0004427">
    <property type="term" value="F:inorganic diphosphate phosphatase activity"/>
    <property type="evidence" value="ECO:0007669"/>
    <property type="project" value="UniProtKB-EC"/>
</dbReference>
<dbReference type="PANTHER" id="PTHR12112:SF22">
    <property type="entry name" value="MANGANESE-DEPENDENT INORGANIC PYROPHOSPHATASE-RELATED"/>
    <property type="match status" value="1"/>
</dbReference>
<dbReference type="Pfam" id="PF02833">
    <property type="entry name" value="DHHA2"/>
    <property type="match status" value="1"/>
</dbReference>
<dbReference type="SUPFAM" id="SSF64182">
    <property type="entry name" value="DHH phosphoesterases"/>
    <property type="match status" value="1"/>
</dbReference>
<evidence type="ECO:0000313" key="9">
    <source>
        <dbReference type="EMBL" id="MBC8207910.1"/>
    </source>
</evidence>
<gene>
    <name evidence="9" type="ORF">H8E79_01935</name>
</gene>
<dbReference type="EMBL" id="JACNLK010000022">
    <property type="protein sequence ID" value="MBC8207910.1"/>
    <property type="molecule type" value="Genomic_DNA"/>
</dbReference>
<dbReference type="GO" id="GO:0046872">
    <property type="term" value="F:metal ion binding"/>
    <property type="evidence" value="ECO:0007669"/>
    <property type="project" value="UniProtKB-KW"/>
</dbReference>
<evidence type="ECO:0000256" key="7">
    <source>
        <dbReference type="ARBA" id="ARBA00047820"/>
    </source>
</evidence>
<proteinExistence type="predicted"/>
<dbReference type="Pfam" id="PF01368">
    <property type="entry name" value="DHH"/>
    <property type="match status" value="1"/>
</dbReference>
<reference evidence="9 10" key="1">
    <citation type="submission" date="2020-08" db="EMBL/GenBank/DDBJ databases">
        <title>Bridging the membrane lipid divide: bacteria of the FCB group superphylum have the potential to synthesize archaeal ether lipids.</title>
        <authorList>
            <person name="Villanueva L."/>
            <person name="Von Meijenfeldt F.A.B."/>
            <person name="Westbye A.B."/>
            <person name="Yadav S."/>
            <person name="Hopmans E.C."/>
            <person name="Dutilh B.E."/>
            <person name="Sinninghe Damste J.S."/>
        </authorList>
    </citation>
    <scope>NUCLEOTIDE SEQUENCE [LARGE SCALE GENOMIC DNA]</scope>
    <source>
        <strain evidence="9">NIOZ-UU81</strain>
    </source>
</reference>
<dbReference type="Gene3D" id="3.10.310.20">
    <property type="entry name" value="DHHA2 domain"/>
    <property type="match status" value="1"/>
</dbReference>
<evidence type="ECO:0000256" key="3">
    <source>
        <dbReference type="ARBA" id="ARBA00022723"/>
    </source>
</evidence>
<dbReference type="InterPro" id="IPR001667">
    <property type="entry name" value="DDH_dom"/>
</dbReference>
<evidence type="ECO:0000313" key="10">
    <source>
        <dbReference type="Proteomes" id="UP000599024"/>
    </source>
</evidence>
<dbReference type="InterPro" id="IPR038222">
    <property type="entry name" value="DHHA2_dom_sf"/>
</dbReference>
<dbReference type="Gene3D" id="3.90.1640.10">
    <property type="entry name" value="inorganic pyrophosphatase (n-terminal core)"/>
    <property type="match status" value="1"/>
</dbReference>
<comment type="caution">
    <text evidence="9">The sequence shown here is derived from an EMBL/GenBank/DDBJ whole genome shotgun (WGS) entry which is preliminary data.</text>
</comment>
<dbReference type="Proteomes" id="UP000599024">
    <property type="component" value="Unassembled WGS sequence"/>
</dbReference>
<keyword evidence="3" id="KW-0479">Metal-binding</keyword>
<evidence type="ECO:0000259" key="8">
    <source>
        <dbReference type="SMART" id="SM01131"/>
    </source>
</evidence>
<keyword evidence="4 9" id="KW-0378">Hydrolase</keyword>
<dbReference type="AlphaFoldDB" id="A0A8J6TBI6"/>
<dbReference type="FunFam" id="3.90.1640.10:FF:000001">
    <property type="entry name" value="Probable manganese-dependent inorganic pyrophosphatase"/>
    <property type="match status" value="1"/>
</dbReference>
<organism evidence="9 10">
    <name type="scientific">Candidatus Desulfatifera sulfidica</name>
    <dbReference type="NCBI Taxonomy" id="2841691"/>
    <lineage>
        <taxon>Bacteria</taxon>
        <taxon>Pseudomonadati</taxon>
        <taxon>Thermodesulfobacteriota</taxon>
        <taxon>Desulfobulbia</taxon>
        <taxon>Desulfobulbales</taxon>
        <taxon>Desulfobulbaceae</taxon>
        <taxon>Candidatus Desulfatifera</taxon>
    </lineage>
</organism>
<comment type="cofactor">
    <cofactor evidence="1">
        <name>Mn(2+)</name>
        <dbReference type="ChEBI" id="CHEBI:29035"/>
    </cofactor>
</comment>
<dbReference type="GO" id="GO:0005737">
    <property type="term" value="C:cytoplasm"/>
    <property type="evidence" value="ECO:0007669"/>
    <property type="project" value="InterPro"/>
</dbReference>
<dbReference type="PANTHER" id="PTHR12112">
    <property type="entry name" value="BNIP - RELATED"/>
    <property type="match status" value="1"/>
</dbReference>
<dbReference type="NCBIfam" id="NF003877">
    <property type="entry name" value="PRK05427.1"/>
    <property type="match status" value="1"/>
</dbReference>
<dbReference type="SMART" id="SM01131">
    <property type="entry name" value="DHHA2"/>
    <property type="match status" value="1"/>
</dbReference>
<comment type="catalytic activity">
    <reaction evidence="7">
        <text>diphosphate + H2O = 2 phosphate + H(+)</text>
        <dbReference type="Rhea" id="RHEA:24576"/>
        <dbReference type="ChEBI" id="CHEBI:15377"/>
        <dbReference type="ChEBI" id="CHEBI:15378"/>
        <dbReference type="ChEBI" id="CHEBI:33019"/>
        <dbReference type="ChEBI" id="CHEBI:43474"/>
        <dbReference type="EC" id="3.6.1.1"/>
    </reaction>
</comment>
<feature type="domain" description="DHHA2" evidence="8">
    <location>
        <begin position="182"/>
        <end position="307"/>
    </location>
</feature>
<keyword evidence="5" id="KW-0464">Manganese</keyword>
<dbReference type="EC" id="3.6.1.1" evidence="2"/>